<comment type="caution">
    <text evidence="3">The sequence shown here is derived from an EMBL/GenBank/DDBJ whole genome shotgun (WGS) entry which is preliminary data.</text>
</comment>
<evidence type="ECO:0000256" key="1">
    <source>
        <dbReference type="SAM" id="MobiDB-lite"/>
    </source>
</evidence>
<name>A0A8S9K833_BRACR</name>
<feature type="region of interest" description="Disordered" evidence="1">
    <location>
        <begin position="797"/>
        <end position="821"/>
    </location>
</feature>
<dbReference type="PANTHER" id="PTHR14326">
    <property type="entry name" value="TARGETING PROTEIN FOR XKLP2"/>
    <property type="match status" value="1"/>
</dbReference>
<dbReference type="InterPro" id="IPR027330">
    <property type="entry name" value="TPX2_central_dom"/>
</dbReference>
<dbReference type="GO" id="GO:0008017">
    <property type="term" value="F:microtubule binding"/>
    <property type="evidence" value="ECO:0007669"/>
    <property type="project" value="TreeGrafter"/>
</dbReference>
<dbReference type="GO" id="GO:0090307">
    <property type="term" value="P:mitotic spindle assembly"/>
    <property type="evidence" value="ECO:0007669"/>
    <property type="project" value="TreeGrafter"/>
</dbReference>
<dbReference type="GO" id="GO:0005880">
    <property type="term" value="C:nuclear microtubule"/>
    <property type="evidence" value="ECO:0007669"/>
    <property type="project" value="TreeGrafter"/>
</dbReference>
<sequence length="821" mass="91994">MEGTTTIDQTYEFLAPRWFDFVNGETEDEARRAELWFESALSCAPSPSVPRIKARRSFKVEAMCNFNEDAEEEEEEAKKEDVSPIKPSHSSSSKYSDASDKEHIPPQACTPKPLGEDSVSLKKQKTARKIASLLKNPSALRPKGSHQKSVLMIKETSVKKNIAAAATTNLIQDNQAIKRQKLDDGRSRQILNPKPTTLLHKTRQGGLVNTGFNVCPEVTKQTQKENRKVYVREQIKPFISTAELMKKFQTSTHVKASLPQNRTKLTLTRPKEPEFVTSQRARPLRVKSSAELEEEMLAKIPKFKARPVNKKILAAPALPAPQRSTPHLPEFQEFNLETMARANQHAETSSIASTQVSKQHNDWKPHLTAPKPPVLQTMLRARPTKAKTTAELEQEELDKAPKFKAKPLNKKIMEGTTTIDQTYEFLAPRWFDFVNGETEDEARRAELWFESALSCAPSPSVPRIKARRSFKVEAMCNFNEEEEAKKEDVSPIKPSHSSSSKDSDASDKEHIPPQACTPKPLGGDSVSLKKQQTARKIASLLKNPSALRPKGSHQKSVLMIREASVKKSIAAAATTNLIQDNQAIKRQKLDNGRSRQILNPKPTTLLHKTRQGGLVNTGFNVCPEVTKQTQKENRKVHVREQIKPFISTAELMKKFQTSTHAKASLPQNRTNKLTLTRPKEPEFVTSQRARPLRVTSSAELEEEMLAKIPKFKARPVNKKILAAPALPVPQRSTPHLPEFQEFHLETRARANQLAETSSIASTQVSKQHNDWKPHLTAPKPPVLQTMLRALMDLPILKRRPVNESSNTTKASSTASACLSKP</sequence>
<proteinExistence type="predicted"/>
<reference evidence="3" key="1">
    <citation type="submission" date="2019-12" db="EMBL/GenBank/DDBJ databases">
        <title>Genome sequencing and annotation of Brassica cretica.</title>
        <authorList>
            <person name="Studholme D.J."/>
            <person name="Sarris P.F."/>
        </authorList>
    </citation>
    <scope>NUCLEOTIDE SEQUENCE</scope>
    <source>
        <strain evidence="3">PFS-102/07</strain>
        <tissue evidence="3">Leaf</tissue>
    </source>
</reference>
<feature type="compositionally biased region" description="Low complexity" evidence="1">
    <location>
        <begin position="84"/>
        <end position="96"/>
    </location>
</feature>
<feature type="domain" description="TPX2 central" evidence="2">
    <location>
        <begin position="674"/>
        <end position="763"/>
    </location>
</feature>
<feature type="region of interest" description="Disordered" evidence="1">
    <location>
        <begin position="68"/>
        <end position="122"/>
    </location>
</feature>
<dbReference type="GO" id="GO:0030295">
    <property type="term" value="F:protein kinase activator activity"/>
    <property type="evidence" value="ECO:0007669"/>
    <property type="project" value="TreeGrafter"/>
</dbReference>
<evidence type="ECO:0000259" key="2">
    <source>
        <dbReference type="Pfam" id="PF12214"/>
    </source>
</evidence>
<dbReference type="GO" id="GO:0005819">
    <property type="term" value="C:spindle"/>
    <property type="evidence" value="ECO:0007669"/>
    <property type="project" value="InterPro"/>
</dbReference>
<evidence type="ECO:0000313" key="3">
    <source>
        <dbReference type="EMBL" id="KAF2590339.1"/>
    </source>
</evidence>
<protein>
    <recommendedName>
        <fullName evidence="2">TPX2 central domain-containing protein</fullName>
    </recommendedName>
</protein>
<dbReference type="AlphaFoldDB" id="A0A8S9K833"/>
<feature type="region of interest" description="Disordered" evidence="1">
    <location>
        <begin position="481"/>
        <end position="533"/>
    </location>
</feature>
<feature type="domain" description="TPX2 central" evidence="2">
    <location>
        <begin position="266"/>
        <end position="355"/>
    </location>
</feature>
<dbReference type="InterPro" id="IPR009675">
    <property type="entry name" value="TPX2_fam"/>
</dbReference>
<dbReference type="PANTHER" id="PTHR14326:SF52">
    <property type="entry name" value="TPX2 C-TERMINAL DOMAIN-CONTAINING PROTEIN"/>
    <property type="match status" value="1"/>
</dbReference>
<gene>
    <name evidence="3" type="ORF">F2Q70_00042161</name>
</gene>
<feature type="domain" description="TPX2 central" evidence="2">
    <location>
        <begin position="366"/>
        <end position="418"/>
    </location>
</feature>
<dbReference type="EMBL" id="QGKY02000190">
    <property type="protein sequence ID" value="KAF2590339.1"/>
    <property type="molecule type" value="Genomic_DNA"/>
</dbReference>
<dbReference type="GO" id="GO:0060236">
    <property type="term" value="P:regulation of mitotic spindle organization"/>
    <property type="evidence" value="ECO:0007669"/>
    <property type="project" value="InterPro"/>
</dbReference>
<feature type="compositionally biased region" description="Basic and acidic residues" evidence="1">
    <location>
        <begin position="499"/>
        <end position="511"/>
    </location>
</feature>
<feature type="compositionally biased region" description="Low complexity" evidence="1">
    <location>
        <begin position="804"/>
        <end position="821"/>
    </location>
</feature>
<organism evidence="3">
    <name type="scientific">Brassica cretica</name>
    <name type="common">Mustard</name>
    <dbReference type="NCBI Taxonomy" id="69181"/>
    <lineage>
        <taxon>Eukaryota</taxon>
        <taxon>Viridiplantae</taxon>
        <taxon>Streptophyta</taxon>
        <taxon>Embryophyta</taxon>
        <taxon>Tracheophyta</taxon>
        <taxon>Spermatophyta</taxon>
        <taxon>Magnoliopsida</taxon>
        <taxon>eudicotyledons</taxon>
        <taxon>Gunneridae</taxon>
        <taxon>Pentapetalae</taxon>
        <taxon>rosids</taxon>
        <taxon>malvids</taxon>
        <taxon>Brassicales</taxon>
        <taxon>Brassicaceae</taxon>
        <taxon>Brassiceae</taxon>
        <taxon>Brassica</taxon>
    </lineage>
</organism>
<accession>A0A8S9K833</accession>
<dbReference type="Pfam" id="PF12214">
    <property type="entry name" value="TPX2_importin"/>
    <property type="match status" value="3"/>
</dbReference>